<evidence type="ECO:0000313" key="2">
    <source>
        <dbReference type="EMBL" id="KRZ77793.1"/>
    </source>
</evidence>
<proteinExistence type="predicted"/>
<feature type="compositionally biased region" description="Polar residues" evidence="1">
    <location>
        <begin position="7"/>
        <end position="17"/>
    </location>
</feature>
<comment type="caution">
    <text evidence="2">The sequence shown here is derived from an EMBL/GenBank/DDBJ whole genome shotgun (WGS) entry which is preliminary data.</text>
</comment>
<evidence type="ECO:0000256" key="1">
    <source>
        <dbReference type="SAM" id="MobiDB-lite"/>
    </source>
</evidence>
<protein>
    <submittedName>
        <fullName evidence="2">Uncharacterized protein</fullName>
    </submittedName>
</protein>
<keyword evidence="3" id="KW-1185">Reference proteome</keyword>
<name>A0A0V1N1D3_9BILA</name>
<dbReference type="Proteomes" id="UP000054843">
    <property type="component" value="Unassembled WGS sequence"/>
</dbReference>
<evidence type="ECO:0000313" key="3">
    <source>
        <dbReference type="Proteomes" id="UP000054843"/>
    </source>
</evidence>
<dbReference type="AlphaFoldDB" id="A0A0V1N1D3"/>
<gene>
    <name evidence="2" type="ORF">T10_6594</name>
</gene>
<accession>A0A0V1N1D3</accession>
<feature type="region of interest" description="Disordered" evidence="1">
    <location>
        <begin position="1"/>
        <end position="22"/>
    </location>
</feature>
<sequence>MAGTGRGIQTRTQSSATQERHSYKQDMYSALAAQSVSTENWRTDTCRRQRDMQRSYLADTYR</sequence>
<reference evidence="2 3" key="1">
    <citation type="submission" date="2015-01" db="EMBL/GenBank/DDBJ databases">
        <title>Evolution of Trichinella species and genotypes.</title>
        <authorList>
            <person name="Korhonen P.K."/>
            <person name="Edoardo P."/>
            <person name="Giuseppe L.R."/>
            <person name="Gasser R.B."/>
        </authorList>
    </citation>
    <scope>NUCLEOTIDE SEQUENCE [LARGE SCALE GENOMIC DNA]</scope>
    <source>
        <strain evidence="2">ISS1980</strain>
    </source>
</reference>
<organism evidence="2 3">
    <name type="scientific">Trichinella papuae</name>
    <dbReference type="NCBI Taxonomy" id="268474"/>
    <lineage>
        <taxon>Eukaryota</taxon>
        <taxon>Metazoa</taxon>
        <taxon>Ecdysozoa</taxon>
        <taxon>Nematoda</taxon>
        <taxon>Enoplea</taxon>
        <taxon>Dorylaimia</taxon>
        <taxon>Trichinellida</taxon>
        <taxon>Trichinellidae</taxon>
        <taxon>Trichinella</taxon>
    </lineage>
</organism>
<dbReference type="EMBL" id="JYDO01000017">
    <property type="protein sequence ID" value="KRZ77793.1"/>
    <property type="molecule type" value="Genomic_DNA"/>
</dbReference>